<sequence length="181" mass="20371">MQLLFSRRILSYVDRPCSTELSNLWLDVIIVVDNSQGMGIVRLTNVTSVEFYKQIQNVQVAANILDVFFNTSIGSNSSEPKTTCIGFITYNSNATLNVDLNKFQSSDSLFVDRVFNFLSNVAYSRDSFMGTGLPMAEQLLGRQGFGIGRDQYQNVIIVYASTYQNNKEFDPESIADRLKKS</sequence>
<name>E3MYT7_CAERE</name>
<dbReference type="Gene3D" id="3.40.50.410">
    <property type="entry name" value="von Willebrand factor, type A domain"/>
    <property type="match status" value="1"/>
</dbReference>
<dbReference type="InterPro" id="IPR036465">
    <property type="entry name" value="vWFA_dom_sf"/>
</dbReference>
<dbReference type="STRING" id="31234.E3MYT7"/>
<protein>
    <recommendedName>
        <fullName evidence="1">VWFA domain-containing protein</fullName>
    </recommendedName>
</protein>
<evidence type="ECO:0000259" key="1">
    <source>
        <dbReference type="PROSITE" id="PS50234"/>
    </source>
</evidence>
<dbReference type="eggNOG" id="ENOG502SH29">
    <property type="taxonomic scope" value="Eukaryota"/>
</dbReference>
<organism evidence="3">
    <name type="scientific">Caenorhabditis remanei</name>
    <name type="common">Caenorhabditis vulgaris</name>
    <dbReference type="NCBI Taxonomy" id="31234"/>
    <lineage>
        <taxon>Eukaryota</taxon>
        <taxon>Metazoa</taxon>
        <taxon>Ecdysozoa</taxon>
        <taxon>Nematoda</taxon>
        <taxon>Chromadorea</taxon>
        <taxon>Rhabditida</taxon>
        <taxon>Rhabditina</taxon>
        <taxon>Rhabditomorpha</taxon>
        <taxon>Rhabditoidea</taxon>
        <taxon>Rhabditidae</taxon>
        <taxon>Peloderinae</taxon>
        <taxon>Caenorhabditis</taxon>
    </lineage>
</organism>
<dbReference type="PROSITE" id="PS50234">
    <property type="entry name" value="VWFA"/>
    <property type="match status" value="1"/>
</dbReference>
<dbReference type="PANTHER" id="PTHR31024">
    <property type="entry name" value="C-TYPE LECTIN"/>
    <property type="match status" value="1"/>
</dbReference>
<dbReference type="SUPFAM" id="SSF53300">
    <property type="entry name" value="vWA-like"/>
    <property type="match status" value="1"/>
</dbReference>
<dbReference type="PANTHER" id="PTHR31024:SF3">
    <property type="entry name" value="C-TYPE LECTIN-RELATED"/>
    <property type="match status" value="1"/>
</dbReference>
<dbReference type="OMA" id="FITYNSN"/>
<dbReference type="InterPro" id="IPR002035">
    <property type="entry name" value="VWF_A"/>
</dbReference>
<dbReference type="EMBL" id="DS268498">
    <property type="protein sequence ID" value="EFP12214.1"/>
    <property type="molecule type" value="Genomic_DNA"/>
</dbReference>
<proteinExistence type="predicted"/>
<dbReference type="Proteomes" id="UP000008281">
    <property type="component" value="Unassembled WGS sequence"/>
</dbReference>
<evidence type="ECO:0000313" key="3">
    <source>
        <dbReference type="Proteomes" id="UP000008281"/>
    </source>
</evidence>
<gene>
    <name evidence="2" type="ORF">CRE_04173</name>
</gene>
<dbReference type="InParanoid" id="E3MYT7"/>
<keyword evidence="3" id="KW-1185">Reference proteome</keyword>
<dbReference type="HOGENOM" id="CLU_109956_0_0_1"/>
<dbReference type="AlphaFoldDB" id="E3MYT7"/>
<dbReference type="GO" id="GO:0045087">
    <property type="term" value="P:innate immune response"/>
    <property type="evidence" value="ECO:0007669"/>
    <property type="project" value="TreeGrafter"/>
</dbReference>
<dbReference type="Pfam" id="PF00092">
    <property type="entry name" value="VWA"/>
    <property type="match status" value="1"/>
</dbReference>
<evidence type="ECO:0000313" key="2">
    <source>
        <dbReference type="EMBL" id="EFP12214.1"/>
    </source>
</evidence>
<feature type="domain" description="VWFA" evidence="1">
    <location>
        <begin position="27"/>
        <end position="181"/>
    </location>
</feature>
<accession>E3MYT7</accession>
<reference evidence="2" key="1">
    <citation type="submission" date="2007-07" db="EMBL/GenBank/DDBJ databases">
        <title>PCAP assembly of the Caenorhabditis remanei genome.</title>
        <authorList>
            <consortium name="The Caenorhabditis remanei Sequencing Consortium"/>
            <person name="Wilson R.K."/>
        </authorList>
    </citation>
    <scope>NUCLEOTIDE SEQUENCE [LARGE SCALE GENOMIC DNA]</scope>
    <source>
        <strain evidence="2">PB4641</strain>
    </source>
</reference>